<evidence type="ECO:0000313" key="3">
    <source>
        <dbReference type="Proteomes" id="UP000035648"/>
    </source>
</evidence>
<name>A0A0G4B1Z0_9BACT</name>
<feature type="domain" description="DUF11" evidence="1">
    <location>
        <begin position="42"/>
        <end position="133"/>
    </location>
</feature>
<protein>
    <submittedName>
        <fullName evidence="2">Parallel beta-helix repeat-containing protein</fullName>
    </submittedName>
</protein>
<dbReference type="KEGG" id="bbgw:UT28_C0001G0160"/>
<sequence>MKYFSLLQKIFLLSVIILVLIIALFCTQKNAKAQSQTGNGITLVTTVDKTKANSGSVLTFTINYTIGANDVKNVKIEDSIPEGVFYINGSATLNGNVLTDSDDLDNYNFIQNKATWILENQTANGKGKVSFQAKVPVNLFTYGVAGQGGDDTFVIQSALNDAVSKGLVLYIPPSASPYMVKPITIPANSNLLLGSGTVIQAANDYGKADRVISIRDTQNVTIMGYGAKIQMPKAEYLVGTGRHGVGIYGSNNINIYGLASNSAGGDGFYIGETSKQNYSGNINLIDCLADNNLRQGLSVISVKNLLVKRCHFTNTNGAAPQSGIDMEPNYAHDQLTNINIEDSFTSNNLGLGVIVSTHALDETSIPVSIKVIRHTDTYSGLTSYEGYSGNGVGGTIEFNDCKSFNAGYHGAFASVWRVTGPMLIFNNLIIDNPNQTSKTIDHAAVYVANSTSTGAAALGNVTFINTKITGSPDKLWNYFSIRDLSNSGISNLKYVPGTSSGAKNHPYGLLNGVNVTSVDL</sequence>
<dbReference type="SUPFAM" id="SSF51126">
    <property type="entry name" value="Pectin lyase-like"/>
    <property type="match status" value="1"/>
</dbReference>
<dbReference type="STRING" id="1618337.UT28_C0001G0160"/>
<organism evidence="2 3">
    <name type="scientific">Berkelbacteria bacterium GW2011_GWE1_39_12</name>
    <dbReference type="NCBI Taxonomy" id="1618337"/>
    <lineage>
        <taxon>Bacteria</taxon>
        <taxon>Candidatus Berkelbacteria</taxon>
    </lineage>
</organism>
<gene>
    <name evidence="2" type="ORF">UT28_C0001G0160</name>
</gene>
<dbReference type="Proteomes" id="UP000035648">
    <property type="component" value="Chromosome"/>
</dbReference>
<dbReference type="SMART" id="SM00710">
    <property type="entry name" value="PbH1"/>
    <property type="match status" value="6"/>
</dbReference>
<evidence type="ECO:0000313" key="2">
    <source>
        <dbReference type="EMBL" id="AKM81971.1"/>
    </source>
</evidence>
<dbReference type="EMBL" id="CP011213">
    <property type="protein sequence ID" value="AKM81971.1"/>
    <property type="molecule type" value="Genomic_DNA"/>
</dbReference>
<dbReference type="InterPro" id="IPR006626">
    <property type="entry name" value="PbH1"/>
</dbReference>
<dbReference type="NCBIfam" id="TIGR01451">
    <property type="entry name" value="B_ant_repeat"/>
    <property type="match status" value="1"/>
</dbReference>
<dbReference type="InterPro" id="IPR012334">
    <property type="entry name" value="Pectin_lyas_fold"/>
</dbReference>
<accession>A0A0G4B1Z0</accession>
<proteinExistence type="predicted"/>
<dbReference type="AlphaFoldDB" id="A0A0G4B1Z0"/>
<dbReference type="InterPro" id="IPR047589">
    <property type="entry name" value="DUF11_rpt"/>
</dbReference>
<dbReference type="Gene3D" id="2.160.20.10">
    <property type="entry name" value="Single-stranded right-handed beta-helix, Pectin lyase-like"/>
    <property type="match status" value="1"/>
</dbReference>
<evidence type="ECO:0000259" key="1">
    <source>
        <dbReference type="Pfam" id="PF01345"/>
    </source>
</evidence>
<dbReference type="Pfam" id="PF01345">
    <property type="entry name" value="DUF11"/>
    <property type="match status" value="1"/>
</dbReference>
<dbReference type="InterPro" id="IPR011050">
    <property type="entry name" value="Pectin_lyase_fold/virulence"/>
</dbReference>
<dbReference type="InterPro" id="IPR001434">
    <property type="entry name" value="OmcB-like_DUF11"/>
</dbReference>
<reference evidence="2 3" key="1">
    <citation type="journal article" date="2015" name="Nature">
        <title>rRNA introns, odd ribosomes, and small enigmatic genomes across a large radiation of phyla.</title>
        <authorList>
            <person name="Brown C.T."/>
            <person name="Hug L.A."/>
            <person name="Thomas B.C."/>
            <person name="Sharon I."/>
            <person name="Castelle C.J."/>
            <person name="Singh A."/>
            <person name="Wilkins M.J."/>
            <person name="Williams K.H."/>
            <person name="Banfield J.F."/>
        </authorList>
    </citation>
    <scope>NUCLEOTIDE SEQUENCE [LARGE SCALE GENOMIC DNA]</scope>
</reference>